<evidence type="ECO:0000259" key="2">
    <source>
        <dbReference type="Pfam" id="PF03108"/>
    </source>
</evidence>
<reference evidence="4" key="1">
    <citation type="submission" date="2024-07" db="EMBL/GenBank/DDBJ databases">
        <title>Two chromosome-level genome assemblies of Korean endemic species Abeliophyllum distichum and Forsythia ovata (Oleaceae).</title>
        <authorList>
            <person name="Jang H."/>
        </authorList>
    </citation>
    <scope>NUCLEOTIDE SEQUENCE [LARGE SCALE GENOMIC DNA]</scope>
</reference>
<feature type="domain" description="Transposase MuDR plant" evidence="2">
    <location>
        <begin position="64"/>
        <end position="120"/>
    </location>
</feature>
<sequence>MDISTDDQNVKSPARNSKNIASNYSSGQEVVEDNQFTNEQLLTLSSPITTHVIPMDKDVPDDKVFKSNKDLMMELHLLAMKNDFEFRLKKSNKQTYIIVCFDQNYKWHLRATKFAQCDYFKVRKYKHGHTCSLSIRSNDHRQARSWVF</sequence>
<evidence type="ECO:0000256" key="1">
    <source>
        <dbReference type="SAM" id="MobiDB-lite"/>
    </source>
</evidence>
<dbReference type="EMBL" id="JBFOLK010000006">
    <property type="protein sequence ID" value="KAL2505598.1"/>
    <property type="molecule type" value="Genomic_DNA"/>
</dbReference>
<dbReference type="InterPro" id="IPR004332">
    <property type="entry name" value="Transposase_MuDR"/>
</dbReference>
<dbReference type="AlphaFoldDB" id="A0ABD1SYW8"/>
<protein>
    <recommendedName>
        <fullName evidence="2">Transposase MuDR plant domain-containing protein</fullName>
    </recommendedName>
</protein>
<comment type="caution">
    <text evidence="3">The sequence shown here is derived from an EMBL/GenBank/DDBJ whole genome shotgun (WGS) entry which is preliminary data.</text>
</comment>
<dbReference type="Proteomes" id="UP001604336">
    <property type="component" value="Unassembled WGS sequence"/>
</dbReference>
<feature type="region of interest" description="Disordered" evidence="1">
    <location>
        <begin position="1"/>
        <end position="23"/>
    </location>
</feature>
<proteinExistence type="predicted"/>
<organism evidence="3 4">
    <name type="scientific">Abeliophyllum distichum</name>
    <dbReference type="NCBI Taxonomy" id="126358"/>
    <lineage>
        <taxon>Eukaryota</taxon>
        <taxon>Viridiplantae</taxon>
        <taxon>Streptophyta</taxon>
        <taxon>Embryophyta</taxon>
        <taxon>Tracheophyta</taxon>
        <taxon>Spermatophyta</taxon>
        <taxon>Magnoliopsida</taxon>
        <taxon>eudicotyledons</taxon>
        <taxon>Gunneridae</taxon>
        <taxon>Pentapetalae</taxon>
        <taxon>asterids</taxon>
        <taxon>lamiids</taxon>
        <taxon>Lamiales</taxon>
        <taxon>Oleaceae</taxon>
        <taxon>Forsythieae</taxon>
        <taxon>Abeliophyllum</taxon>
    </lineage>
</organism>
<evidence type="ECO:0000313" key="3">
    <source>
        <dbReference type="EMBL" id="KAL2505598.1"/>
    </source>
</evidence>
<accession>A0ABD1SYW8</accession>
<dbReference type="Pfam" id="PF03108">
    <property type="entry name" value="DBD_Tnp_Mut"/>
    <property type="match status" value="1"/>
</dbReference>
<keyword evidence="4" id="KW-1185">Reference proteome</keyword>
<evidence type="ECO:0000313" key="4">
    <source>
        <dbReference type="Proteomes" id="UP001604336"/>
    </source>
</evidence>
<gene>
    <name evidence="3" type="ORF">Adt_21219</name>
</gene>
<name>A0ABD1SYW8_9LAMI</name>